<keyword evidence="4" id="KW-0186">Copper</keyword>
<evidence type="ECO:0000256" key="6">
    <source>
        <dbReference type="SAM" id="Phobius"/>
    </source>
</evidence>
<dbReference type="EMBL" id="CP092363">
    <property type="protein sequence ID" value="ULN44862.1"/>
    <property type="molecule type" value="Genomic_DNA"/>
</dbReference>
<dbReference type="InterPro" id="IPR014756">
    <property type="entry name" value="Ig_E-set"/>
</dbReference>
<evidence type="ECO:0000259" key="7">
    <source>
        <dbReference type="Pfam" id="PF04234"/>
    </source>
</evidence>
<dbReference type="PANTHER" id="PTHR34820:SF4">
    <property type="entry name" value="INNER MEMBRANE PROTEIN YEBZ"/>
    <property type="match status" value="1"/>
</dbReference>
<feature type="compositionally biased region" description="Basic and acidic residues" evidence="5">
    <location>
        <begin position="188"/>
        <end position="198"/>
    </location>
</feature>
<evidence type="ECO:0000256" key="4">
    <source>
        <dbReference type="ARBA" id="ARBA00023008"/>
    </source>
</evidence>
<evidence type="ECO:0000256" key="1">
    <source>
        <dbReference type="ARBA" id="ARBA00004196"/>
    </source>
</evidence>
<dbReference type="InterPro" id="IPR007348">
    <property type="entry name" value="CopC_dom"/>
</dbReference>
<reference evidence="8" key="1">
    <citation type="submission" date="2022-08" db="EMBL/GenBank/DDBJ databases">
        <title>Whole genome sequencing of non-tuberculosis mycobacteria type-strains.</title>
        <authorList>
            <person name="Igarashi Y."/>
            <person name="Osugi A."/>
            <person name="Mitarai S."/>
        </authorList>
    </citation>
    <scope>NUCLEOTIDE SEQUENCE</scope>
    <source>
        <strain evidence="8">JCM 16369</strain>
    </source>
</reference>
<dbReference type="Pfam" id="PF04234">
    <property type="entry name" value="CopC"/>
    <property type="match status" value="1"/>
</dbReference>
<keyword evidence="6" id="KW-0812">Transmembrane</keyword>
<keyword evidence="3" id="KW-0732">Signal</keyword>
<name>A0ABY3TVA4_9MYCO</name>
<evidence type="ECO:0000256" key="3">
    <source>
        <dbReference type="ARBA" id="ARBA00022729"/>
    </source>
</evidence>
<evidence type="ECO:0000313" key="8">
    <source>
        <dbReference type="EMBL" id="ULN44862.1"/>
    </source>
</evidence>
<feature type="region of interest" description="Disordered" evidence="5">
    <location>
        <begin position="113"/>
        <end position="144"/>
    </location>
</feature>
<evidence type="ECO:0000256" key="2">
    <source>
        <dbReference type="ARBA" id="ARBA00022723"/>
    </source>
</evidence>
<dbReference type="InterPro" id="IPR014755">
    <property type="entry name" value="Cu-Rt/internalin_Ig-like"/>
</dbReference>
<gene>
    <name evidence="8" type="ORF">MI149_29345</name>
</gene>
<evidence type="ECO:0000313" key="9">
    <source>
        <dbReference type="Proteomes" id="UP001055337"/>
    </source>
</evidence>
<dbReference type="RefSeq" id="WP_237752815.1">
    <property type="nucleotide sequence ID" value="NZ_CP092363.2"/>
</dbReference>
<dbReference type="SUPFAM" id="SSF81296">
    <property type="entry name" value="E set domains"/>
    <property type="match status" value="1"/>
</dbReference>
<keyword evidence="9" id="KW-1185">Reference proteome</keyword>
<feature type="compositionally biased region" description="Low complexity" evidence="5">
    <location>
        <begin position="119"/>
        <end position="142"/>
    </location>
</feature>
<feature type="compositionally biased region" description="Low complexity" evidence="5">
    <location>
        <begin position="175"/>
        <end position="184"/>
    </location>
</feature>
<keyword evidence="6" id="KW-1133">Transmembrane helix</keyword>
<dbReference type="PANTHER" id="PTHR34820">
    <property type="entry name" value="INNER MEMBRANE PROTEIN YEBZ"/>
    <property type="match status" value="1"/>
</dbReference>
<dbReference type="Proteomes" id="UP001055337">
    <property type="component" value="Plasmid unnamed"/>
</dbReference>
<keyword evidence="6" id="KW-0472">Membrane</keyword>
<geneLocation type="plasmid" evidence="8 9">
    <name>unnamed</name>
</geneLocation>
<feature type="transmembrane region" description="Helical" evidence="6">
    <location>
        <begin position="148"/>
        <end position="168"/>
    </location>
</feature>
<dbReference type="Gene3D" id="2.60.40.1220">
    <property type="match status" value="1"/>
</dbReference>
<comment type="subcellular location">
    <subcellularLocation>
        <location evidence="1">Cell envelope</location>
    </subcellularLocation>
</comment>
<keyword evidence="8" id="KW-0614">Plasmid</keyword>
<feature type="domain" description="CopC" evidence="7">
    <location>
        <begin position="16"/>
        <end position="110"/>
    </location>
</feature>
<proteinExistence type="predicted"/>
<protein>
    <submittedName>
        <fullName evidence="8">Copper resistance protein CopC</fullName>
    </submittedName>
</protein>
<evidence type="ECO:0000256" key="5">
    <source>
        <dbReference type="SAM" id="MobiDB-lite"/>
    </source>
</evidence>
<keyword evidence="2" id="KW-0479">Metal-binding</keyword>
<accession>A0ABY3TVA4</accession>
<feature type="region of interest" description="Disordered" evidence="5">
    <location>
        <begin position="172"/>
        <end position="198"/>
    </location>
</feature>
<sequence length="198" mass="20148">MALTLWWLGNGIASAHTGLVSSDPSADSTVSTPPSVITLTFNEDIKPTFATVVVNSADGRNWIVGPPRVEGPRISATVGSDRPTSGVYTVGYRVVSADGHPVSGSYTFTIAGPPAGSQPPITTSGAAPTTTSAPQSPAAAGSDTKTSILAAGGAGLALGGAIALWQAWRRRRARTTLSESESTSMAIPDHEPKKPPAD</sequence>
<dbReference type="InterPro" id="IPR032694">
    <property type="entry name" value="CopC/D"/>
</dbReference>
<organism evidence="8 9">
    <name type="scientific">Mycolicibacterium crocinum</name>
    <dbReference type="NCBI Taxonomy" id="388459"/>
    <lineage>
        <taxon>Bacteria</taxon>
        <taxon>Bacillati</taxon>
        <taxon>Actinomycetota</taxon>
        <taxon>Actinomycetes</taxon>
        <taxon>Mycobacteriales</taxon>
        <taxon>Mycobacteriaceae</taxon>
        <taxon>Mycolicibacterium</taxon>
    </lineage>
</organism>